<proteinExistence type="predicted"/>
<gene>
    <name evidence="1" type="ORF">OUZ56_005649</name>
</gene>
<comment type="caution">
    <text evidence="1">The sequence shown here is derived from an EMBL/GenBank/DDBJ whole genome shotgun (WGS) entry which is preliminary data.</text>
</comment>
<accession>A0ABQ9YTC7</accession>
<protein>
    <submittedName>
        <fullName evidence="1">Uncharacterized protein</fullName>
    </submittedName>
</protein>
<dbReference type="Proteomes" id="UP001234178">
    <property type="component" value="Unassembled WGS sequence"/>
</dbReference>
<name>A0ABQ9YTC7_9CRUS</name>
<evidence type="ECO:0000313" key="1">
    <source>
        <dbReference type="EMBL" id="KAK4003898.1"/>
    </source>
</evidence>
<keyword evidence="2" id="KW-1185">Reference proteome</keyword>
<organism evidence="1 2">
    <name type="scientific">Daphnia magna</name>
    <dbReference type="NCBI Taxonomy" id="35525"/>
    <lineage>
        <taxon>Eukaryota</taxon>
        <taxon>Metazoa</taxon>
        <taxon>Ecdysozoa</taxon>
        <taxon>Arthropoda</taxon>
        <taxon>Crustacea</taxon>
        <taxon>Branchiopoda</taxon>
        <taxon>Diplostraca</taxon>
        <taxon>Cladocera</taxon>
        <taxon>Anomopoda</taxon>
        <taxon>Daphniidae</taxon>
        <taxon>Daphnia</taxon>
    </lineage>
</organism>
<reference evidence="1 2" key="1">
    <citation type="journal article" date="2023" name="Nucleic Acids Res.">
        <title>The hologenome of Daphnia magna reveals possible DNA methylation and microbiome-mediated evolution of the host genome.</title>
        <authorList>
            <person name="Chaturvedi A."/>
            <person name="Li X."/>
            <person name="Dhandapani V."/>
            <person name="Marshall H."/>
            <person name="Kissane S."/>
            <person name="Cuenca-Cambronero M."/>
            <person name="Asole G."/>
            <person name="Calvet F."/>
            <person name="Ruiz-Romero M."/>
            <person name="Marangio P."/>
            <person name="Guigo R."/>
            <person name="Rago D."/>
            <person name="Mirbahai L."/>
            <person name="Eastwood N."/>
            <person name="Colbourne J.K."/>
            <person name="Zhou J."/>
            <person name="Mallon E."/>
            <person name="Orsini L."/>
        </authorList>
    </citation>
    <scope>NUCLEOTIDE SEQUENCE [LARGE SCALE GENOMIC DNA]</scope>
    <source>
        <strain evidence="1">LRV0_1</strain>
    </source>
</reference>
<dbReference type="EMBL" id="JAOYFB010000001">
    <property type="protein sequence ID" value="KAK4003898.1"/>
    <property type="molecule type" value="Genomic_DNA"/>
</dbReference>
<evidence type="ECO:0000313" key="2">
    <source>
        <dbReference type="Proteomes" id="UP001234178"/>
    </source>
</evidence>
<sequence length="92" mass="10059">MSAHKKLGRAILNRTRMALQPCILNIGSTADTWMPQRCCNSCCLPPIADVVANKEENESVCVNMTNEEVQSSIYTNGCHAEAVIPDASRYSS</sequence>